<reference evidence="1" key="1">
    <citation type="submission" date="2021-08" db="EMBL/GenBank/DDBJ databases">
        <title>Novel anaerobic bacterium isolated from sea squirt in East Sea, Republic of Korea.</title>
        <authorList>
            <person name="Nguyen T.H."/>
            <person name="Li Z."/>
            <person name="Lee Y.-J."/>
            <person name="Ko J."/>
            <person name="Kim S.-G."/>
        </authorList>
    </citation>
    <scope>NUCLEOTIDE SEQUENCE</scope>
    <source>
        <strain evidence="1">KCTC 25031</strain>
    </source>
</reference>
<evidence type="ECO:0000313" key="2">
    <source>
        <dbReference type="Proteomes" id="UP000826212"/>
    </source>
</evidence>
<keyword evidence="2" id="KW-1185">Reference proteome</keyword>
<sequence length="367" mass="42025">MKILHINSQPKWGGGEQQTCDIMEAMTQVDTENILLCTEGSKLEEYCKQRNIQNITSTKIKKDKFKVAKEIVNITNQVEPDIIHIHEKRFLNPLLIAKYIYGMTTKVVYSQKTLISKKKPLSFIKYNNPNIKGYMCVSNAVKKTLDPFLFEKNKEKSKVIYDGKKPPNDSPINAVDLRKKFKIPQDKYLVGNISNHNRSKDLHTFIKTIHHTVNVLKKTDLHFIQIGSPTSSTPKLQKLIKQYGIEDYITMAGFMNEAYNLTPQFDCYLMTSCREGLPHTIMEVFYLGIPVVTTNAGGIPEVVKQDETGLICQIGDFKSLANNIIRLRQEPQLRETIIQNGKQSFNDNFLPSVMANKLLKLYKEAMM</sequence>
<name>A0AC61NE62_9BACT</name>
<accession>A0AC61NE62</accession>
<dbReference type="EMBL" id="CP081303">
    <property type="protein sequence ID" value="QZE13863.1"/>
    <property type="molecule type" value="Genomic_DNA"/>
</dbReference>
<evidence type="ECO:0000313" key="1">
    <source>
        <dbReference type="EMBL" id="QZE13863.1"/>
    </source>
</evidence>
<organism evidence="1 2">
    <name type="scientific">Halosquirtibacter laminarini</name>
    <dbReference type="NCBI Taxonomy" id="3374600"/>
    <lineage>
        <taxon>Bacteria</taxon>
        <taxon>Pseudomonadati</taxon>
        <taxon>Bacteroidota</taxon>
        <taxon>Bacteroidia</taxon>
        <taxon>Marinilabiliales</taxon>
        <taxon>Prolixibacteraceae</taxon>
        <taxon>Halosquirtibacter</taxon>
    </lineage>
</organism>
<protein>
    <submittedName>
        <fullName evidence="1">Glycosyltransferase family 4 protein</fullName>
    </submittedName>
</protein>
<gene>
    <name evidence="1" type="ORF">K4L44_15140</name>
</gene>
<proteinExistence type="predicted"/>
<dbReference type="Proteomes" id="UP000826212">
    <property type="component" value="Chromosome"/>
</dbReference>